<evidence type="ECO:0000313" key="8">
    <source>
        <dbReference type="Proteomes" id="UP001418637"/>
    </source>
</evidence>
<proteinExistence type="inferred from homology"/>
<evidence type="ECO:0000256" key="4">
    <source>
        <dbReference type="RuleBase" id="RU003744"/>
    </source>
</evidence>
<dbReference type="PROSITE" id="PS01039">
    <property type="entry name" value="SBP_BACTERIAL_3"/>
    <property type="match status" value="1"/>
</dbReference>
<evidence type="ECO:0000256" key="3">
    <source>
        <dbReference type="ARBA" id="ARBA00022729"/>
    </source>
</evidence>
<dbReference type="Proteomes" id="UP001418637">
    <property type="component" value="Unassembled WGS sequence"/>
</dbReference>
<feature type="chain" id="PRO_5046828195" evidence="5">
    <location>
        <begin position="26"/>
        <end position="289"/>
    </location>
</feature>
<reference evidence="7 8" key="1">
    <citation type="submission" date="2024-04" db="EMBL/GenBank/DDBJ databases">
        <title>A novel species isolated from cricket.</title>
        <authorList>
            <person name="Wang H.-C."/>
        </authorList>
    </citation>
    <scope>NUCLEOTIDE SEQUENCE [LARGE SCALE GENOMIC DNA]</scope>
    <source>
        <strain evidence="7 8">WL0021</strain>
    </source>
</reference>
<dbReference type="InterPro" id="IPR018313">
    <property type="entry name" value="SBP_3_CS"/>
</dbReference>
<keyword evidence="3 5" id="KW-0732">Signal</keyword>
<dbReference type="SUPFAM" id="SSF53850">
    <property type="entry name" value="Periplasmic binding protein-like II"/>
    <property type="match status" value="1"/>
</dbReference>
<feature type="signal peptide" evidence="5">
    <location>
        <begin position="1"/>
        <end position="25"/>
    </location>
</feature>
<comment type="subcellular location">
    <subcellularLocation>
        <location evidence="1">Cell envelope</location>
    </subcellularLocation>
</comment>
<organism evidence="7 8">
    <name type="scientific">Hohaiivirga grylli</name>
    <dbReference type="NCBI Taxonomy" id="3133970"/>
    <lineage>
        <taxon>Bacteria</taxon>
        <taxon>Pseudomonadati</taxon>
        <taxon>Pseudomonadota</taxon>
        <taxon>Alphaproteobacteria</taxon>
        <taxon>Hyphomicrobiales</taxon>
        <taxon>Methylobacteriaceae</taxon>
        <taxon>Hohaiivirga</taxon>
    </lineage>
</organism>
<keyword evidence="8" id="KW-1185">Reference proteome</keyword>
<sequence>MKKLATVFFAAMAAIASFTALPAMAEGKKWTKIVIGTEGAFPPYNLTRPDGTLDGYEIDLAKDICARLKLECTFVSQSFDGQIPALQAGKFDVFMVGMSITKKREEVINFSHSYGGVGQAFAVAKGSDLEKMPYANELIVLSGDEATYKKAIEDLKPFLKGKTIGVQTASIASRFLSEYFKDIITLREYKTTEQHDLDLAAGRLDAVMASRGYLAAVMKKPSNSEMVLAGPRFHGGDIIGPGTGAGFRKEDTELRDMFNTAIDAAIADGTIKRLSEKWFGFDITPKASK</sequence>
<dbReference type="RefSeq" id="WP_346336596.1">
    <property type="nucleotide sequence ID" value="NZ_JBBYXI010000002.1"/>
</dbReference>
<dbReference type="PANTHER" id="PTHR35936:SF17">
    <property type="entry name" value="ARGININE-BINDING EXTRACELLULAR PROTEIN ARTP"/>
    <property type="match status" value="1"/>
</dbReference>
<evidence type="ECO:0000256" key="5">
    <source>
        <dbReference type="SAM" id="SignalP"/>
    </source>
</evidence>
<evidence type="ECO:0000256" key="1">
    <source>
        <dbReference type="ARBA" id="ARBA00004196"/>
    </source>
</evidence>
<dbReference type="EMBL" id="JBBYXI010000002">
    <property type="protein sequence ID" value="MEN3930593.1"/>
    <property type="molecule type" value="Genomic_DNA"/>
</dbReference>
<dbReference type="PANTHER" id="PTHR35936">
    <property type="entry name" value="MEMBRANE-BOUND LYTIC MUREIN TRANSGLYCOSYLASE F"/>
    <property type="match status" value="1"/>
</dbReference>
<protein>
    <submittedName>
        <fullName evidence="7">Transporter substrate-binding domain-containing protein</fullName>
    </submittedName>
</protein>
<dbReference type="SMART" id="SM00062">
    <property type="entry name" value="PBPb"/>
    <property type="match status" value="1"/>
</dbReference>
<gene>
    <name evidence="7" type="ORF">WJT86_05885</name>
</gene>
<comment type="caution">
    <text evidence="7">The sequence shown here is derived from an EMBL/GenBank/DDBJ whole genome shotgun (WGS) entry which is preliminary data.</text>
</comment>
<name>A0ABV0BJ41_9HYPH</name>
<evidence type="ECO:0000256" key="2">
    <source>
        <dbReference type="ARBA" id="ARBA00010333"/>
    </source>
</evidence>
<dbReference type="Gene3D" id="3.40.190.10">
    <property type="entry name" value="Periplasmic binding protein-like II"/>
    <property type="match status" value="2"/>
</dbReference>
<dbReference type="Pfam" id="PF00497">
    <property type="entry name" value="SBP_bac_3"/>
    <property type="match status" value="1"/>
</dbReference>
<evidence type="ECO:0000259" key="6">
    <source>
        <dbReference type="SMART" id="SM00062"/>
    </source>
</evidence>
<comment type="similarity">
    <text evidence="2 4">Belongs to the bacterial solute-binding protein 3 family.</text>
</comment>
<accession>A0ABV0BJ41</accession>
<feature type="domain" description="Solute-binding protein family 3/N-terminal" evidence="6">
    <location>
        <begin position="32"/>
        <end position="282"/>
    </location>
</feature>
<dbReference type="InterPro" id="IPR001638">
    <property type="entry name" value="Solute-binding_3/MltF_N"/>
</dbReference>
<evidence type="ECO:0000313" key="7">
    <source>
        <dbReference type="EMBL" id="MEN3930593.1"/>
    </source>
</evidence>